<dbReference type="AlphaFoldDB" id="A0A915KAU3"/>
<dbReference type="InterPro" id="IPR002298">
    <property type="entry name" value="DNA_polymerase_A"/>
</dbReference>
<feature type="domain" description="DNA-directed DNA polymerase family A palm" evidence="1">
    <location>
        <begin position="2"/>
        <end position="68"/>
    </location>
</feature>
<keyword evidence="2" id="KW-1185">Reference proteome</keyword>
<sequence>YTLLGADFCQIELRILAHFCQDERLLQIFNDEKSDVFTLMASRWKKIDSNHVSNDDRQKIKQVPNFTFID</sequence>
<dbReference type="InterPro" id="IPR001098">
    <property type="entry name" value="DNA-dir_DNA_pol_A_palm_dom"/>
</dbReference>
<dbReference type="GO" id="GO:0006261">
    <property type="term" value="P:DNA-templated DNA replication"/>
    <property type="evidence" value="ECO:0007669"/>
    <property type="project" value="InterPro"/>
</dbReference>
<evidence type="ECO:0000313" key="3">
    <source>
        <dbReference type="WBParaSite" id="nRc.2.0.1.t35898-RA"/>
    </source>
</evidence>
<dbReference type="SUPFAM" id="SSF56672">
    <property type="entry name" value="DNA/RNA polymerases"/>
    <property type="match status" value="1"/>
</dbReference>
<dbReference type="GO" id="GO:0097681">
    <property type="term" value="P:double-strand break repair via alternative nonhomologous end joining"/>
    <property type="evidence" value="ECO:0007669"/>
    <property type="project" value="TreeGrafter"/>
</dbReference>
<evidence type="ECO:0000259" key="1">
    <source>
        <dbReference type="Pfam" id="PF00476"/>
    </source>
</evidence>
<dbReference type="GO" id="GO:0003887">
    <property type="term" value="F:DNA-directed DNA polymerase activity"/>
    <property type="evidence" value="ECO:0007669"/>
    <property type="project" value="InterPro"/>
</dbReference>
<dbReference type="Proteomes" id="UP000887565">
    <property type="component" value="Unplaced"/>
</dbReference>
<dbReference type="InterPro" id="IPR043502">
    <property type="entry name" value="DNA/RNA_pol_sf"/>
</dbReference>
<reference evidence="3" key="1">
    <citation type="submission" date="2022-11" db="UniProtKB">
        <authorList>
            <consortium name="WormBaseParasite"/>
        </authorList>
    </citation>
    <scope>IDENTIFICATION</scope>
</reference>
<dbReference type="PANTHER" id="PTHR10133">
    <property type="entry name" value="DNA POLYMERASE I"/>
    <property type="match status" value="1"/>
</dbReference>
<evidence type="ECO:0000313" key="2">
    <source>
        <dbReference type="Proteomes" id="UP000887565"/>
    </source>
</evidence>
<proteinExistence type="predicted"/>
<dbReference type="Pfam" id="PF00476">
    <property type="entry name" value="DNA_pol_A"/>
    <property type="match status" value="1"/>
</dbReference>
<dbReference type="Gene3D" id="1.10.150.20">
    <property type="entry name" value="5' to 3' exonuclease, C-terminal subdomain"/>
    <property type="match status" value="1"/>
</dbReference>
<accession>A0A915KAU3</accession>
<name>A0A915KAU3_ROMCU</name>
<dbReference type="GO" id="GO:0003677">
    <property type="term" value="F:DNA binding"/>
    <property type="evidence" value="ECO:0007669"/>
    <property type="project" value="InterPro"/>
</dbReference>
<protein>
    <submittedName>
        <fullName evidence="3">DNA-directed DNA polymerase family A palm domain-containing protein</fullName>
    </submittedName>
</protein>
<dbReference type="PANTHER" id="PTHR10133:SF62">
    <property type="entry name" value="DNA POLYMERASE THETA"/>
    <property type="match status" value="1"/>
</dbReference>
<dbReference type="WBParaSite" id="nRc.2.0.1.t35898-RA">
    <property type="protein sequence ID" value="nRc.2.0.1.t35898-RA"/>
    <property type="gene ID" value="nRc.2.0.1.g35898"/>
</dbReference>
<organism evidence="2 3">
    <name type="scientific">Romanomermis culicivorax</name>
    <name type="common">Nematode worm</name>
    <dbReference type="NCBI Taxonomy" id="13658"/>
    <lineage>
        <taxon>Eukaryota</taxon>
        <taxon>Metazoa</taxon>
        <taxon>Ecdysozoa</taxon>
        <taxon>Nematoda</taxon>
        <taxon>Enoplea</taxon>
        <taxon>Dorylaimia</taxon>
        <taxon>Mermithida</taxon>
        <taxon>Mermithoidea</taxon>
        <taxon>Mermithidae</taxon>
        <taxon>Romanomermis</taxon>
    </lineage>
</organism>